<dbReference type="Pfam" id="PF17917">
    <property type="entry name" value="RT_RNaseH"/>
    <property type="match status" value="1"/>
</dbReference>
<dbReference type="GO" id="GO:0016787">
    <property type="term" value="F:hydrolase activity"/>
    <property type="evidence" value="ECO:0007669"/>
    <property type="project" value="UniProtKB-KW"/>
</dbReference>
<reference evidence="9" key="1">
    <citation type="submission" date="2020-11" db="EMBL/GenBank/DDBJ databases">
        <authorList>
            <person name="Koelle M."/>
            <person name="Horta M.A.C."/>
            <person name="Nowrousian M."/>
            <person name="Ohm R.A."/>
            <person name="Benz P."/>
            <person name="Pilgard A."/>
        </authorList>
    </citation>
    <scope>NUCLEOTIDE SEQUENCE</scope>
    <source>
        <strain evidence="9">FPRL280</strain>
    </source>
</reference>
<evidence type="ECO:0000256" key="5">
    <source>
        <dbReference type="ARBA" id="ARBA00022801"/>
    </source>
</evidence>
<keyword evidence="4" id="KW-0255">Endonuclease</keyword>
<evidence type="ECO:0000259" key="7">
    <source>
        <dbReference type="Pfam" id="PF17917"/>
    </source>
</evidence>
<sequence>MLAIIEALDDWCHYLEGLPNQFEIVTGHKNLEYWRTSQHLTRCQARWSLFLARFDFRITHKARTSNGKADALSHRSDHQVSNEDDNTNEVVLKQEHFHIAATQRGHASVTVDQSLLKCIRECSEKDWAVAKALEKVQNLRPPRLQKGFEEWNAEQGLLLFRRMVYVPKNAELWRDIVKIHHDSLIAGHGGRAKTLELISRNYWWPGISKFVNEYVSTCDVCNRTKTFPAKPQGPLIRPTKP</sequence>
<dbReference type="AlphaFoldDB" id="A0A8H7NSE7"/>
<dbReference type="PANTHER" id="PTHR37984">
    <property type="entry name" value="PROTEIN CBG26694"/>
    <property type="match status" value="1"/>
</dbReference>
<comment type="caution">
    <text evidence="9">The sequence shown here is derived from an EMBL/GenBank/DDBJ whole genome shotgun (WGS) entry which is preliminary data.</text>
</comment>
<evidence type="ECO:0000313" key="9">
    <source>
        <dbReference type="EMBL" id="KAF9800025.1"/>
    </source>
</evidence>
<feature type="domain" description="Reverse transcriptase RNase H-like" evidence="7">
    <location>
        <begin position="1"/>
        <end position="54"/>
    </location>
</feature>
<evidence type="ECO:0000313" key="10">
    <source>
        <dbReference type="Proteomes" id="UP000639403"/>
    </source>
</evidence>
<organism evidence="9 10">
    <name type="scientific">Rhodonia placenta</name>
    <dbReference type="NCBI Taxonomy" id="104341"/>
    <lineage>
        <taxon>Eukaryota</taxon>
        <taxon>Fungi</taxon>
        <taxon>Dikarya</taxon>
        <taxon>Basidiomycota</taxon>
        <taxon>Agaricomycotina</taxon>
        <taxon>Agaricomycetes</taxon>
        <taxon>Polyporales</taxon>
        <taxon>Adustoporiaceae</taxon>
        <taxon>Rhodonia</taxon>
    </lineage>
</organism>
<keyword evidence="2" id="KW-0548">Nucleotidyltransferase</keyword>
<keyword evidence="5" id="KW-0378">Hydrolase</keyword>
<dbReference type="GO" id="GO:0003964">
    <property type="term" value="F:RNA-directed DNA polymerase activity"/>
    <property type="evidence" value="ECO:0007669"/>
    <property type="project" value="UniProtKB-KW"/>
</dbReference>
<dbReference type="PANTHER" id="PTHR37984:SF5">
    <property type="entry name" value="PROTEIN NYNRIN-LIKE"/>
    <property type="match status" value="1"/>
</dbReference>
<dbReference type="Pfam" id="PF17921">
    <property type="entry name" value="Integrase_H2C2"/>
    <property type="match status" value="1"/>
</dbReference>
<reference evidence="9" key="2">
    <citation type="journal article" name="Front. Microbiol.">
        <title>Degradative Capacity of Two Strains of Rhodonia placenta: From Phenotype to Genotype.</title>
        <authorList>
            <person name="Kolle M."/>
            <person name="Horta M.A.C."/>
            <person name="Nowrousian M."/>
            <person name="Ohm R.A."/>
            <person name="Benz J.P."/>
            <person name="Pilgard A."/>
        </authorList>
    </citation>
    <scope>NUCLEOTIDE SEQUENCE</scope>
    <source>
        <strain evidence="9">FPRL280</strain>
    </source>
</reference>
<dbReference type="InterPro" id="IPR041588">
    <property type="entry name" value="Integrase_H2C2"/>
</dbReference>
<proteinExistence type="predicted"/>
<evidence type="ECO:0000256" key="6">
    <source>
        <dbReference type="ARBA" id="ARBA00022918"/>
    </source>
</evidence>
<dbReference type="EMBL" id="JADOXO010000827">
    <property type="protein sequence ID" value="KAF9800025.1"/>
    <property type="molecule type" value="Genomic_DNA"/>
</dbReference>
<keyword evidence="6" id="KW-0695">RNA-directed DNA polymerase</keyword>
<keyword evidence="3" id="KW-0540">Nuclease</keyword>
<name>A0A8H7NSE7_9APHY</name>
<dbReference type="SUPFAM" id="SSF56672">
    <property type="entry name" value="DNA/RNA polymerases"/>
    <property type="match status" value="1"/>
</dbReference>
<dbReference type="GO" id="GO:0004519">
    <property type="term" value="F:endonuclease activity"/>
    <property type="evidence" value="ECO:0007669"/>
    <property type="project" value="UniProtKB-KW"/>
</dbReference>
<gene>
    <name evidence="9" type="ORF">IEO21_10452</name>
</gene>
<accession>A0A8H7NSE7</accession>
<keyword evidence="1" id="KW-0808">Transferase</keyword>
<evidence type="ECO:0000256" key="1">
    <source>
        <dbReference type="ARBA" id="ARBA00022679"/>
    </source>
</evidence>
<evidence type="ECO:0008006" key="11">
    <source>
        <dbReference type="Google" id="ProtNLM"/>
    </source>
</evidence>
<dbReference type="InterPro" id="IPR041373">
    <property type="entry name" value="RT_RNaseH"/>
</dbReference>
<evidence type="ECO:0000256" key="4">
    <source>
        <dbReference type="ARBA" id="ARBA00022759"/>
    </source>
</evidence>
<evidence type="ECO:0000259" key="8">
    <source>
        <dbReference type="Pfam" id="PF17921"/>
    </source>
</evidence>
<evidence type="ECO:0000256" key="2">
    <source>
        <dbReference type="ARBA" id="ARBA00022695"/>
    </source>
</evidence>
<dbReference type="InterPro" id="IPR043502">
    <property type="entry name" value="DNA/RNA_pol_sf"/>
</dbReference>
<feature type="domain" description="Integrase zinc-binding" evidence="8">
    <location>
        <begin position="170"/>
        <end position="226"/>
    </location>
</feature>
<protein>
    <recommendedName>
        <fullName evidence="11">Integrase zinc-binding domain-containing protein</fullName>
    </recommendedName>
</protein>
<dbReference type="InterPro" id="IPR050951">
    <property type="entry name" value="Retrovirus_Pol_polyprotein"/>
</dbReference>
<dbReference type="Gene3D" id="1.10.340.70">
    <property type="match status" value="1"/>
</dbReference>
<evidence type="ECO:0000256" key="3">
    <source>
        <dbReference type="ARBA" id="ARBA00022722"/>
    </source>
</evidence>
<dbReference type="Proteomes" id="UP000639403">
    <property type="component" value="Unassembled WGS sequence"/>
</dbReference>